<gene>
    <name evidence="1" type="ORF">SAMN05421872_103193</name>
</gene>
<reference evidence="1 2" key="1">
    <citation type="submission" date="2016-10" db="EMBL/GenBank/DDBJ databases">
        <authorList>
            <person name="de Groot N.N."/>
        </authorList>
    </citation>
    <scope>NUCLEOTIDE SEQUENCE [LARGE SCALE GENOMIC DNA]</scope>
    <source>
        <strain evidence="1 2">CGMCC 4.6858</strain>
    </source>
</reference>
<proteinExistence type="predicted"/>
<organism evidence="1 2">
    <name type="scientific">Nocardioides lianchengensis</name>
    <dbReference type="NCBI Taxonomy" id="1045774"/>
    <lineage>
        <taxon>Bacteria</taxon>
        <taxon>Bacillati</taxon>
        <taxon>Actinomycetota</taxon>
        <taxon>Actinomycetes</taxon>
        <taxon>Propionibacteriales</taxon>
        <taxon>Nocardioidaceae</taxon>
        <taxon>Nocardioides</taxon>
    </lineage>
</organism>
<keyword evidence="2" id="KW-1185">Reference proteome</keyword>
<sequence>MSEETPAALAPLSSTCPSCGAQTSYAPGTTTLRCGSCGTQLEIAASTATIREHSFDEWVGKHGDVQVAQLGAHVLRCQGCGASTETADLAGTCQFCGGALIAVDRPEGLVAPEAVVPFHVDQRAAREEFKKWVGSRRFAPNALKKVGSTEGLQGTYVPHWTYDAHTETDYEGQRGDYYYVTVSHQVSDGKGGTRTETRQERRTRWSHASGHVARSFDDVLVAGTERLDRKKLDKMGPWRLEDARPFQQEYLTGYSALRYDVDPQAGSNNARQQMQRVIEDDCEHDIGGDEQRVSDMDVTYSQAMFKLVLMPLWIATYLYGGKTWQVMVNANTGEVVGDRPWSVPKIVAAVLAALVVIGVIVAIVLTTSGSTSSSP</sequence>
<dbReference type="PANTHER" id="PTHR37826:SF3">
    <property type="entry name" value="J DOMAIN-CONTAINING PROTEIN"/>
    <property type="match status" value="1"/>
</dbReference>
<dbReference type="AlphaFoldDB" id="A0A1G6NA58"/>
<dbReference type="RefSeq" id="WP_090852770.1">
    <property type="nucleotide sequence ID" value="NZ_FMZM01000003.1"/>
</dbReference>
<dbReference type="PANTHER" id="PTHR37826">
    <property type="entry name" value="FLOTILLIN BAND_7_5 DOMAIN PROTEIN"/>
    <property type="match status" value="1"/>
</dbReference>
<name>A0A1G6NA58_9ACTN</name>
<dbReference type="STRING" id="1045774.SAMN05421872_103193"/>
<evidence type="ECO:0000313" key="1">
    <source>
        <dbReference type="EMBL" id="SDC64709.1"/>
    </source>
</evidence>
<evidence type="ECO:0000313" key="2">
    <source>
        <dbReference type="Proteomes" id="UP000199034"/>
    </source>
</evidence>
<dbReference type="EMBL" id="FMZM01000003">
    <property type="protein sequence ID" value="SDC64709.1"/>
    <property type="molecule type" value="Genomic_DNA"/>
</dbReference>
<evidence type="ECO:0008006" key="3">
    <source>
        <dbReference type="Google" id="ProtNLM"/>
    </source>
</evidence>
<protein>
    <recommendedName>
        <fullName evidence="3">Replication restart DNA helicase PriA</fullName>
    </recommendedName>
</protein>
<dbReference type="Proteomes" id="UP000199034">
    <property type="component" value="Unassembled WGS sequence"/>
</dbReference>
<dbReference type="OrthoDB" id="3182597at2"/>
<accession>A0A1G6NA58</accession>